<name>A0A2T2N3S4_CORCC</name>
<protein>
    <submittedName>
        <fullName evidence="2">Uncharacterized protein</fullName>
    </submittedName>
</protein>
<evidence type="ECO:0000313" key="2">
    <source>
        <dbReference type="EMBL" id="PSN60083.1"/>
    </source>
</evidence>
<dbReference type="EMBL" id="KZ678151">
    <property type="protein sequence ID" value="PSN60083.1"/>
    <property type="molecule type" value="Genomic_DNA"/>
</dbReference>
<evidence type="ECO:0000313" key="3">
    <source>
        <dbReference type="Proteomes" id="UP000240883"/>
    </source>
</evidence>
<dbReference type="AlphaFoldDB" id="A0A2T2N3S4"/>
<keyword evidence="3" id="KW-1185">Reference proteome</keyword>
<dbReference type="Proteomes" id="UP000240883">
    <property type="component" value="Unassembled WGS sequence"/>
</dbReference>
<proteinExistence type="predicted"/>
<sequence>MLAQHGLPEGRPASQRPGRHPRTPTACTCLSAIEDIARCGRPSSSRLPRLFADLPVRSGGHRRTRRPWQLANLPLPQFWDPTLPTPSHSIRGRRRDTARAAEAWAVLYRAAQHRWAQCKSGAEEQRGGLPTTANLPPVTVVFPWRTPPPYK</sequence>
<gene>
    <name evidence="2" type="ORF">BS50DRAFT_218567</name>
</gene>
<evidence type="ECO:0000256" key="1">
    <source>
        <dbReference type="SAM" id="MobiDB-lite"/>
    </source>
</evidence>
<feature type="region of interest" description="Disordered" evidence="1">
    <location>
        <begin position="1"/>
        <end position="25"/>
    </location>
</feature>
<organism evidence="2 3">
    <name type="scientific">Corynespora cassiicola Philippines</name>
    <dbReference type="NCBI Taxonomy" id="1448308"/>
    <lineage>
        <taxon>Eukaryota</taxon>
        <taxon>Fungi</taxon>
        <taxon>Dikarya</taxon>
        <taxon>Ascomycota</taxon>
        <taxon>Pezizomycotina</taxon>
        <taxon>Dothideomycetes</taxon>
        <taxon>Pleosporomycetidae</taxon>
        <taxon>Pleosporales</taxon>
        <taxon>Corynesporascaceae</taxon>
        <taxon>Corynespora</taxon>
    </lineage>
</organism>
<reference evidence="2 3" key="1">
    <citation type="journal article" date="2018" name="Front. Microbiol.">
        <title>Genome-Wide Analysis of Corynespora cassiicola Leaf Fall Disease Putative Effectors.</title>
        <authorList>
            <person name="Lopez D."/>
            <person name="Ribeiro S."/>
            <person name="Label P."/>
            <person name="Fumanal B."/>
            <person name="Venisse J.S."/>
            <person name="Kohler A."/>
            <person name="de Oliveira R.R."/>
            <person name="Labutti K."/>
            <person name="Lipzen A."/>
            <person name="Lail K."/>
            <person name="Bauer D."/>
            <person name="Ohm R.A."/>
            <person name="Barry K.W."/>
            <person name="Spatafora J."/>
            <person name="Grigoriev I.V."/>
            <person name="Martin F.M."/>
            <person name="Pujade-Renaud V."/>
        </authorList>
    </citation>
    <scope>NUCLEOTIDE SEQUENCE [LARGE SCALE GENOMIC DNA]</scope>
    <source>
        <strain evidence="2 3">Philippines</strain>
    </source>
</reference>
<accession>A0A2T2N3S4</accession>